<dbReference type="PANTHER" id="PTHR24559:SF437">
    <property type="entry name" value="RNA-DIRECTED DNA POLYMERASE HOMOLOG"/>
    <property type="match status" value="1"/>
</dbReference>
<protein>
    <submittedName>
        <fullName evidence="2">Retrovirus-related Pol polyprotein from transposon opus</fullName>
    </submittedName>
</protein>
<gene>
    <name evidence="2" type="primary">pol</name>
    <name evidence="2" type="ORF">CR513_12977</name>
</gene>
<proteinExistence type="predicted"/>
<sequence>MIGLPTSTRSSIKDRRLPFITKGENFPKKIPRRLPPIKGGSLWRKARSRRARARDLGTKEERVLKDVYGLSSNKCNHNLCNRYHQICIWEGDEWKTVFKIKFGLYEWFVMSFGLTNAPSMFMRLMNHILRSLIGQCVVLQLLKDKSLYINLEKCMFYTKEVTFFGFVIGSKEVQVDEEEVKAI</sequence>
<dbReference type="OrthoDB" id="437338at2759"/>
<feature type="domain" description="Reverse transcriptase" evidence="1">
    <location>
        <begin position="83"/>
        <end position="135"/>
    </location>
</feature>
<dbReference type="CDD" id="cd01647">
    <property type="entry name" value="RT_LTR"/>
    <property type="match status" value="1"/>
</dbReference>
<feature type="non-terminal residue" evidence="2">
    <location>
        <position position="1"/>
    </location>
</feature>
<organism evidence="2 3">
    <name type="scientific">Mucuna pruriens</name>
    <name type="common">Velvet bean</name>
    <name type="synonym">Dolichos pruriens</name>
    <dbReference type="NCBI Taxonomy" id="157652"/>
    <lineage>
        <taxon>Eukaryota</taxon>
        <taxon>Viridiplantae</taxon>
        <taxon>Streptophyta</taxon>
        <taxon>Embryophyta</taxon>
        <taxon>Tracheophyta</taxon>
        <taxon>Spermatophyta</taxon>
        <taxon>Magnoliopsida</taxon>
        <taxon>eudicotyledons</taxon>
        <taxon>Gunneridae</taxon>
        <taxon>Pentapetalae</taxon>
        <taxon>rosids</taxon>
        <taxon>fabids</taxon>
        <taxon>Fabales</taxon>
        <taxon>Fabaceae</taxon>
        <taxon>Papilionoideae</taxon>
        <taxon>50 kb inversion clade</taxon>
        <taxon>NPAAA clade</taxon>
        <taxon>indigoferoid/millettioid clade</taxon>
        <taxon>Phaseoleae</taxon>
        <taxon>Mucuna</taxon>
    </lineage>
</organism>
<dbReference type="Proteomes" id="UP000257109">
    <property type="component" value="Unassembled WGS sequence"/>
</dbReference>
<dbReference type="STRING" id="157652.A0A371HL26"/>
<dbReference type="InterPro" id="IPR053134">
    <property type="entry name" value="RNA-dir_DNA_polymerase"/>
</dbReference>
<evidence type="ECO:0000313" key="2">
    <source>
        <dbReference type="EMBL" id="RDY03434.1"/>
    </source>
</evidence>
<dbReference type="EMBL" id="QJKJ01002300">
    <property type="protein sequence ID" value="RDY03434.1"/>
    <property type="molecule type" value="Genomic_DNA"/>
</dbReference>
<keyword evidence="3" id="KW-1185">Reference proteome</keyword>
<accession>A0A371HL26</accession>
<evidence type="ECO:0000313" key="3">
    <source>
        <dbReference type="Proteomes" id="UP000257109"/>
    </source>
</evidence>
<dbReference type="InterPro" id="IPR043128">
    <property type="entry name" value="Rev_trsase/Diguanyl_cyclase"/>
</dbReference>
<dbReference type="Gene3D" id="3.30.70.270">
    <property type="match status" value="2"/>
</dbReference>
<dbReference type="SUPFAM" id="SSF56672">
    <property type="entry name" value="DNA/RNA polymerases"/>
    <property type="match status" value="1"/>
</dbReference>
<dbReference type="PANTHER" id="PTHR24559">
    <property type="entry name" value="TRANSPOSON TY3-I GAG-POL POLYPROTEIN"/>
    <property type="match status" value="1"/>
</dbReference>
<dbReference type="Gene3D" id="3.10.10.10">
    <property type="entry name" value="HIV Type 1 Reverse Transcriptase, subunit A, domain 1"/>
    <property type="match status" value="1"/>
</dbReference>
<dbReference type="AlphaFoldDB" id="A0A371HL26"/>
<comment type="caution">
    <text evidence="2">The sequence shown here is derived from an EMBL/GenBank/DDBJ whole genome shotgun (WGS) entry which is preliminary data.</text>
</comment>
<reference evidence="2" key="1">
    <citation type="submission" date="2018-05" db="EMBL/GenBank/DDBJ databases">
        <title>Draft genome of Mucuna pruriens seed.</title>
        <authorList>
            <person name="Nnadi N.E."/>
            <person name="Vos R."/>
            <person name="Hasami M.H."/>
            <person name="Devisetty U.K."/>
            <person name="Aguiy J.C."/>
        </authorList>
    </citation>
    <scope>NUCLEOTIDE SEQUENCE [LARGE SCALE GENOMIC DNA]</scope>
    <source>
        <strain evidence="2">JCA_2017</strain>
    </source>
</reference>
<dbReference type="Pfam" id="PF00078">
    <property type="entry name" value="RVT_1"/>
    <property type="match status" value="1"/>
</dbReference>
<dbReference type="InterPro" id="IPR000477">
    <property type="entry name" value="RT_dom"/>
</dbReference>
<evidence type="ECO:0000259" key="1">
    <source>
        <dbReference type="Pfam" id="PF00078"/>
    </source>
</evidence>
<dbReference type="InterPro" id="IPR043502">
    <property type="entry name" value="DNA/RNA_pol_sf"/>
</dbReference>
<name>A0A371HL26_MUCPR</name>